<protein>
    <submittedName>
        <fullName evidence="2">Uncharacterized protein</fullName>
    </submittedName>
</protein>
<comment type="caution">
    <text evidence="2">The sequence shown here is derived from an EMBL/GenBank/DDBJ whole genome shotgun (WGS) entry which is preliminary data.</text>
</comment>
<dbReference type="AlphaFoldDB" id="A0AAW0G5S1"/>
<evidence type="ECO:0000313" key="2">
    <source>
        <dbReference type="EMBL" id="KAK7687029.1"/>
    </source>
</evidence>
<evidence type="ECO:0000313" key="3">
    <source>
        <dbReference type="Proteomes" id="UP001385951"/>
    </source>
</evidence>
<dbReference type="EMBL" id="JASBNA010000014">
    <property type="protein sequence ID" value="KAK7687029.1"/>
    <property type="molecule type" value="Genomic_DNA"/>
</dbReference>
<keyword evidence="1" id="KW-1133">Transmembrane helix</keyword>
<reference evidence="2 3" key="1">
    <citation type="submission" date="2022-09" db="EMBL/GenBank/DDBJ databases">
        <authorList>
            <person name="Palmer J.M."/>
        </authorList>
    </citation>
    <scope>NUCLEOTIDE SEQUENCE [LARGE SCALE GENOMIC DNA]</scope>
    <source>
        <strain evidence="2 3">DSM 7382</strain>
    </source>
</reference>
<accession>A0AAW0G5S1</accession>
<keyword evidence="1" id="KW-0472">Membrane</keyword>
<name>A0AAW0G5S1_9APHY</name>
<dbReference type="Proteomes" id="UP001385951">
    <property type="component" value="Unassembled WGS sequence"/>
</dbReference>
<feature type="transmembrane region" description="Helical" evidence="1">
    <location>
        <begin position="59"/>
        <end position="83"/>
    </location>
</feature>
<organism evidence="2 3">
    <name type="scientific">Cerrena zonata</name>
    <dbReference type="NCBI Taxonomy" id="2478898"/>
    <lineage>
        <taxon>Eukaryota</taxon>
        <taxon>Fungi</taxon>
        <taxon>Dikarya</taxon>
        <taxon>Basidiomycota</taxon>
        <taxon>Agaricomycotina</taxon>
        <taxon>Agaricomycetes</taxon>
        <taxon>Polyporales</taxon>
        <taxon>Cerrenaceae</taxon>
        <taxon>Cerrena</taxon>
    </lineage>
</organism>
<sequence>MIILDNETEQHPKLAQPIPAYTIPVNRCSTSSSSLPDYDASEALHQKPLKPPRRRISRLWKIIICVVFVYCFLTLAVGVPLLVVKLKEHYPKSASAPAGWSPQQANVVVIPGMELANNPPAFEDEDDCDAWTKVDRTEEHMKLAHLNYTIPFSGNIFIGSNGSYMTDGPDKSISGTIFVDINDDSSVQDMDFQLSMAYNHSHTMNRTHVCRTNKMDNTGVYIYIPNDLDSDDILTFNITLLLPQPGPAINYSSFATMLPLFHQHYGYLSPTIKFRQVFLGGPKSTVLADSFAADSLAIMSSPGNITGSFQAGYQLVLETMSAPISANISMHTSGDWAQSIVRLNTGNDPLSAEISLVPTKGKKSQKYPAFYIDVNTFSAPLYLSISQKPEDEDDLTPVFLHASNNLGAVRVEMDSHYEGTFTAQTEYARTVVLDTPTGGITADDTDNLASNATFVKTTPDSAQDPFGRTLYYDSVSATSVHGWVGRGKRPSMMSTSGAPGCIEIMSVLSPVTLELGQP</sequence>
<keyword evidence="3" id="KW-1185">Reference proteome</keyword>
<evidence type="ECO:0000256" key="1">
    <source>
        <dbReference type="SAM" id="Phobius"/>
    </source>
</evidence>
<keyword evidence="1" id="KW-0812">Transmembrane</keyword>
<gene>
    <name evidence="2" type="ORF">QCA50_009529</name>
</gene>
<proteinExistence type="predicted"/>